<protein>
    <recommendedName>
        <fullName evidence="4">O-antigen polysaccharide polymerase Wzy</fullName>
    </recommendedName>
</protein>
<feature type="transmembrane region" description="Helical" evidence="1">
    <location>
        <begin position="63"/>
        <end position="82"/>
    </location>
</feature>
<feature type="transmembrane region" description="Helical" evidence="1">
    <location>
        <begin position="213"/>
        <end position="230"/>
    </location>
</feature>
<organism evidence="2 3">
    <name type="scientific">Clostridium vincentii</name>
    <dbReference type="NCBI Taxonomy" id="52704"/>
    <lineage>
        <taxon>Bacteria</taxon>
        <taxon>Bacillati</taxon>
        <taxon>Bacillota</taxon>
        <taxon>Clostridia</taxon>
        <taxon>Eubacteriales</taxon>
        <taxon>Clostridiaceae</taxon>
        <taxon>Clostridium</taxon>
    </lineage>
</organism>
<dbReference type="EMBL" id="PVXQ01000003">
    <property type="protein sequence ID" value="PRR84085.1"/>
    <property type="molecule type" value="Genomic_DNA"/>
</dbReference>
<keyword evidence="1" id="KW-1133">Transmembrane helix</keyword>
<dbReference type="RefSeq" id="WP_106058425.1">
    <property type="nucleotide sequence ID" value="NZ_PVXQ01000003.1"/>
</dbReference>
<dbReference type="OrthoDB" id="2232724at2"/>
<keyword evidence="3" id="KW-1185">Reference proteome</keyword>
<feature type="transmembrane region" description="Helical" evidence="1">
    <location>
        <begin position="419"/>
        <end position="437"/>
    </location>
</feature>
<dbReference type="AlphaFoldDB" id="A0A2T0BJL2"/>
<reference evidence="2 3" key="1">
    <citation type="submission" date="2018-03" db="EMBL/GenBank/DDBJ databases">
        <title>Genome sequence of Clostridium vincentii DSM 10228.</title>
        <authorList>
            <person name="Poehlein A."/>
            <person name="Daniel R."/>
        </authorList>
    </citation>
    <scope>NUCLEOTIDE SEQUENCE [LARGE SCALE GENOMIC DNA]</scope>
    <source>
        <strain evidence="2 3">DSM 10228</strain>
    </source>
</reference>
<keyword evidence="1" id="KW-0472">Membrane</keyword>
<gene>
    <name evidence="2" type="ORF">CLVI_03830</name>
</gene>
<name>A0A2T0BJL2_9CLOT</name>
<dbReference type="Pfam" id="PF14296">
    <property type="entry name" value="O-ag_pol_Wzy"/>
    <property type="match status" value="1"/>
</dbReference>
<feature type="transmembrane region" description="Helical" evidence="1">
    <location>
        <begin position="236"/>
        <end position="252"/>
    </location>
</feature>
<dbReference type="Proteomes" id="UP000239471">
    <property type="component" value="Unassembled WGS sequence"/>
</dbReference>
<sequence>MENRKSTISSKKLIALMTYLVISTLLIIKINTTNIDTITYLSLIQLVINIMIMKLFGFNVFSLPVLFVIFSYIFHCGQLPLITFNIEADRPFDVINLVGNSLFIKSIWFFMSSQVFLVTGIMLSNIKKVKNIDRNQLPASNQKTVAYRIGITLLIIGIIPRLYIDIKQFSLYLAGTYLDVYDIGVAGITDVIAYCAQIGVLMIIIGKQDRPKFCRKVLILTLIYEIFTMIKGGRGTQVTYILALIFIYMNLVEKIKLKSLVTSLAFSYVGLVFINFISATRNLTNKSVKIMWNSFLDLFIQSPLFNALGEFGGTMISLAYSVSFMPSYTNFNYGKTYILSLLAVIPNVGGILEPARNSWIFVKNFPPGYSSSLGGSYLGELYFNFGNYGIIFSLLVGILIGVTTFRIESSIREKNWIRLSIYMILFPIMLLWTRGYFSDMVRRFAWIGLLIRVLNYGYRKEQGKE</sequence>
<feature type="transmembrane region" description="Helical" evidence="1">
    <location>
        <begin position="385"/>
        <end position="407"/>
    </location>
</feature>
<feature type="transmembrane region" description="Helical" evidence="1">
    <location>
        <begin position="102"/>
        <end position="124"/>
    </location>
</feature>
<feature type="transmembrane region" description="Helical" evidence="1">
    <location>
        <begin position="145"/>
        <end position="163"/>
    </location>
</feature>
<evidence type="ECO:0000313" key="3">
    <source>
        <dbReference type="Proteomes" id="UP000239471"/>
    </source>
</evidence>
<keyword evidence="1" id="KW-0812">Transmembrane</keyword>
<evidence type="ECO:0000256" key="1">
    <source>
        <dbReference type="SAM" id="Phobius"/>
    </source>
</evidence>
<evidence type="ECO:0000313" key="2">
    <source>
        <dbReference type="EMBL" id="PRR84085.1"/>
    </source>
</evidence>
<comment type="caution">
    <text evidence="2">The sequence shown here is derived from an EMBL/GenBank/DDBJ whole genome shotgun (WGS) entry which is preliminary data.</text>
</comment>
<accession>A0A2T0BJL2</accession>
<feature type="transmembrane region" description="Helical" evidence="1">
    <location>
        <begin position="259"/>
        <end position="278"/>
    </location>
</feature>
<feature type="transmembrane region" description="Helical" evidence="1">
    <location>
        <begin position="183"/>
        <end position="206"/>
    </location>
</feature>
<feature type="transmembrane region" description="Helical" evidence="1">
    <location>
        <begin position="298"/>
        <end position="322"/>
    </location>
</feature>
<feature type="transmembrane region" description="Helical" evidence="1">
    <location>
        <begin position="38"/>
        <end position="56"/>
    </location>
</feature>
<feature type="transmembrane region" description="Helical" evidence="1">
    <location>
        <begin position="12"/>
        <end position="32"/>
    </location>
</feature>
<feature type="transmembrane region" description="Helical" evidence="1">
    <location>
        <begin position="334"/>
        <end position="352"/>
    </location>
</feature>
<proteinExistence type="predicted"/>
<dbReference type="InterPro" id="IPR029468">
    <property type="entry name" value="O-ag_pol_Wzy"/>
</dbReference>
<evidence type="ECO:0008006" key="4">
    <source>
        <dbReference type="Google" id="ProtNLM"/>
    </source>
</evidence>